<evidence type="ECO:0000313" key="1">
    <source>
        <dbReference type="Proteomes" id="UP001165740"/>
    </source>
</evidence>
<proteinExistence type="predicted"/>
<sequence length="140" mass="16357">MNLDWPAGVPTNEAVLLELRRRQTDPLVETVDKPTFPLGVERRPDTLLHFGWNPVYWSDYPLQPMWTVALPKIPAPVLSRQLPPFPELPSYYPPTEWMSLRSCPNWMPNLPQRTFHWNPYVSDTNTNFRDLLGPPTFKCQ</sequence>
<protein>
    <submittedName>
        <fullName evidence="2">Uncharacterized protein LOC106078646</fullName>
    </submittedName>
</protein>
<keyword evidence="1" id="KW-1185">Reference proteome</keyword>
<dbReference type="OrthoDB" id="6114174at2759"/>
<dbReference type="Proteomes" id="UP001165740">
    <property type="component" value="Chromosome 2"/>
</dbReference>
<evidence type="ECO:0000313" key="2">
    <source>
        <dbReference type="RefSeq" id="XP_055875269.1"/>
    </source>
</evidence>
<dbReference type="GeneID" id="106078646"/>
<gene>
    <name evidence="2" type="primary">LOC106078646</name>
</gene>
<dbReference type="RefSeq" id="XP_055875269.1">
    <property type="nucleotide sequence ID" value="XM_056019294.1"/>
</dbReference>
<organism evidence="1 2">
    <name type="scientific">Biomphalaria glabrata</name>
    <name type="common">Bloodfluke planorb</name>
    <name type="synonym">Freshwater snail</name>
    <dbReference type="NCBI Taxonomy" id="6526"/>
    <lineage>
        <taxon>Eukaryota</taxon>
        <taxon>Metazoa</taxon>
        <taxon>Spiralia</taxon>
        <taxon>Lophotrochozoa</taxon>
        <taxon>Mollusca</taxon>
        <taxon>Gastropoda</taxon>
        <taxon>Heterobranchia</taxon>
        <taxon>Euthyneura</taxon>
        <taxon>Panpulmonata</taxon>
        <taxon>Hygrophila</taxon>
        <taxon>Lymnaeoidea</taxon>
        <taxon>Planorbidae</taxon>
        <taxon>Biomphalaria</taxon>
    </lineage>
</organism>
<reference evidence="2" key="1">
    <citation type="submission" date="2025-08" db="UniProtKB">
        <authorList>
            <consortium name="RefSeq"/>
        </authorList>
    </citation>
    <scope>IDENTIFICATION</scope>
</reference>
<name>A0A9W2ZJW1_BIOGL</name>
<dbReference type="AlphaFoldDB" id="A0A9W2ZJW1"/>
<accession>A0A9W2ZJW1</accession>
<dbReference type="OMA" id="GWNPVYW"/>